<sequence>MIRIDGKLSQMEQTLVKMGNRVVGMHECVCEVLAEPNKERELEIIAADDRINHMEEEINDLAIESLALLAPVASDLRKVIAAIKIASELERIGDYAKNISKFLIKNDHLTDIVCDYAISMEKDLIGMLEKAMQCMVDQDEEAAFAIPESDHRINQQMKDIREKLLGQNDIDKEQLLDELFEISAMLRNIERAGDHVKNICEHILYMMKGQHYDFG</sequence>
<dbReference type="SUPFAM" id="SSF109755">
    <property type="entry name" value="PhoU-like"/>
    <property type="match status" value="1"/>
</dbReference>
<feature type="domain" description="PhoU" evidence="3">
    <location>
        <begin position="16"/>
        <end position="101"/>
    </location>
</feature>
<comment type="function">
    <text evidence="1">Plays a role in the regulation of phosphate uptake.</text>
</comment>
<gene>
    <name evidence="4" type="primary">phoU</name>
    <name evidence="4" type="ORF">H9702_03025</name>
</gene>
<evidence type="ECO:0000256" key="1">
    <source>
        <dbReference type="PIRNR" id="PIRNR003107"/>
    </source>
</evidence>
<reference evidence="4" key="1">
    <citation type="journal article" date="2021" name="PeerJ">
        <title>Extensive microbial diversity within the chicken gut microbiome revealed by metagenomics and culture.</title>
        <authorList>
            <person name="Gilroy R."/>
            <person name="Ravi A."/>
            <person name="Getino M."/>
            <person name="Pursley I."/>
            <person name="Horton D.L."/>
            <person name="Alikhan N.F."/>
            <person name="Baker D."/>
            <person name="Gharbi K."/>
            <person name="Hall N."/>
            <person name="Watson M."/>
            <person name="Adriaenssens E.M."/>
            <person name="Foster-Nyarko E."/>
            <person name="Jarju S."/>
            <person name="Secka A."/>
            <person name="Antonio M."/>
            <person name="Oren A."/>
            <person name="Chaudhuri R.R."/>
            <person name="La Ragione R."/>
            <person name="Hildebrand F."/>
            <person name="Pallen M.J."/>
        </authorList>
    </citation>
    <scope>NUCLEOTIDE SEQUENCE</scope>
    <source>
        <strain evidence="4">CHK187-11901</strain>
    </source>
</reference>
<evidence type="ECO:0000259" key="3">
    <source>
        <dbReference type="Pfam" id="PF01895"/>
    </source>
</evidence>
<dbReference type="GO" id="GO:0045936">
    <property type="term" value="P:negative regulation of phosphate metabolic process"/>
    <property type="evidence" value="ECO:0007669"/>
    <property type="project" value="InterPro"/>
</dbReference>
<dbReference type="PANTHER" id="PTHR42930">
    <property type="entry name" value="PHOSPHATE-SPECIFIC TRANSPORT SYSTEM ACCESSORY PROTEIN PHOU"/>
    <property type="match status" value="1"/>
</dbReference>
<comment type="subunit">
    <text evidence="1">Homodimer.</text>
</comment>
<feature type="coiled-coil region" evidence="2">
    <location>
        <begin position="37"/>
        <end position="64"/>
    </location>
</feature>
<keyword evidence="1" id="KW-0592">Phosphate transport</keyword>
<evidence type="ECO:0000256" key="2">
    <source>
        <dbReference type="SAM" id="Coils"/>
    </source>
</evidence>
<evidence type="ECO:0000313" key="4">
    <source>
        <dbReference type="EMBL" id="HJC36087.1"/>
    </source>
</evidence>
<keyword evidence="2" id="KW-0175">Coiled coil</keyword>
<comment type="caution">
    <text evidence="4">The sequence shown here is derived from an EMBL/GenBank/DDBJ whole genome shotgun (WGS) entry which is preliminary data.</text>
</comment>
<dbReference type="InterPro" id="IPR028366">
    <property type="entry name" value="PhoU"/>
</dbReference>
<dbReference type="GO" id="GO:0005737">
    <property type="term" value="C:cytoplasm"/>
    <property type="evidence" value="ECO:0007669"/>
    <property type="project" value="UniProtKB-SubCell"/>
</dbReference>
<proteinExistence type="inferred from homology"/>
<dbReference type="GO" id="GO:0006817">
    <property type="term" value="P:phosphate ion transport"/>
    <property type="evidence" value="ECO:0007669"/>
    <property type="project" value="UniProtKB-KW"/>
</dbReference>
<evidence type="ECO:0000313" key="5">
    <source>
        <dbReference type="Proteomes" id="UP000823896"/>
    </source>
</evidence>
<accession>A0A9D2SUW6</accession>
<keyword evidence="1" id="KW-0813">Transport</keyword>
<comment type="subcellular location">
    <subcellularLocation>
        <location evidence="1">Cytoplasm</location>
    </subcellularLocation>
</comment>
<dbReference type="Proteomes" id="UP000823896">
    <property type="component" value="Unassembled WGS sequence"/>
</dbReference>
<dbReference type="AlphaFoldDB" id="A0A9D2SUW6"/>
<dbReference type="Gene3D" id="1.20.58.220">
    <property type="entry name" value="Phosphate transport system protein phou homolog 2, domain 2"/>
    <property type="match status" value="1"/>
</dbReference>
<dbReference type="InterPro" id="IPR026022">
    <property type="entry name" value="PhoU_dom"/>
</dbReference>
<dbReference type="EMBL" id="DWWM01000019">
    <property type="protein sequence ID" value="HJC36087.1"/>
    <property type="molecule type" value="Genomic_DNA"/>
</dbReference>
<protein>
    <recommendedName>
        <fullName evidence="1">Phosphate-specific transport system accessory protein PhoU</fullName>
    </recommendedName>
</protein>
<comment type="similarity">
    <text evidence="1">Belongs to the PhoU family.</text>
</comment>
<dbReference type="GO" id="GO:0030643">
    <property type="term" value="P:intracellular phosphate ion homeostasis"/>
    <property type="evidence" value="ECO:0007669"/>
    <property type="project" value="InterPro"/>
</dbReference>
<reference evidence="4" key="2">
    <citation type="submission" date="2021-04" db="EMBL/GenBank/DDBJ databases">
        <authorList>
            <person name="Gilroy R."/>
        </authorList>
    </citation>
    <scope>NUCLEOTIDE SEQUENCE</scope>
    <source>
        <strain evidence="4">CHK187-11901</strain>
    </source>
</reference>
<dbReference type="InterPro" id="IPR038078">
    <property type="entry name" value="PhoU-like_sf"/>
</dbReference>
<organism evidence="4 5">
    <name type="scientific">Candidatus Merdibacter merdavium</name>
    <dbReference type="NCBI Taxonomy" id="2838692"/>
    <lineage>
        <taxon>Bacteria</taxon>
        <taxon>Bacillati</taxon>
        <taxon>Bacillota</taxon>
        <taxon>Erysipelotrichia</taxon>
        <taxon>Erysipelotrichales</taxon>
        <taxon>Erysipelotrichaceae</taxon>
        <taxon>Merdibacter</taxon>
    </lineage>
</organism>
<name>A0A9D2SUW6_9FIRM</name>
<keyword evidence="1" id="KW-0963">Cytoplasm</keyword>
<dbReference type="NCBIfam" id="TIGR02135">
    <property type="entry name" value="phoU_full"/>
    <property type="match status" value="1"/>
</dbReference>
<feature type="domain" description="PhoU" evidence="3">
    <location>
        <begin position="120"/>
        <end position="202"/>
    </location>
</feature>
<dbReference type="Pfam" id="PF01895">
    <property type="entry name" value="PhoU"/>
    <property type="match status" value="2"/>
</dbReference>
<dbReference type="PANTHER" id="PTHR42930:SF3">
    <property type="entry name" value="PHOSPHATE-SPECIFIC TRANSPORT SYSTEM ACCESSORY PROTEIN PHOU"/>
    <property type="match status" value="1"/>
</dbReference>
<dbReference type="PIRSF" id="PIRSF003107">
    <property type="entry name" value="PhoU"/>
    <property type="match status" value="1"/>
</dbReference>